<dbReference type="AlphaFoldDB" id="T1GNT2"/>
<keyword evidence="3" id="KW-1185">Reference proteome</keyword>
<accession>T1GNT2</accession>
<feature type="signal peptide" evidence="1">
    <location>
        <begin position="1"/>
        <end position="18"/>
    </location>
</feature>
<name>T1GNT2_MEGSC</name>
<reference evidence="3" key="1">
    <citation type="submission" date="2013-02" db="EMBL/GenBank/DDBJ databases">
        <authorList>
            <person name="Hughes D."/>
        </authorList>
    </citation>
    <scope>NUCLEOTIDE SEQUENCE</scope>
    <source>
        <strain>Durham</strain>
        <strain evidence="3">NC isolate 2 -- Noor lab</strain>
    </source>
</reference>
<evidence type="ECO:0000256" key="1">
    <source>
        <dbReference type="SAM" id="SignalP"/>
    </source>
</evidence>
<evidence type="ECO:0008006" key="4">
    <source>
        <dbReference type="Google" id="ProtNLM"/>
    </source>
</evidence>
<dbReference type="Proteomes" id="UP000015102">
    <property type="component" value="Unassembled WGS sequence"/>
</dbReference>
<feature type="chain" id="PRO_5004577513" description="Secreted protein" evidence="1">
    <location>
        <begin position="19"/>
        <end position="75"/>
    </location>
</feature>
<reference evidence="2" key="2">
    <citation type="submission" date="2015-06" db="UniProtKB">
        <authorList>
            <consortium name="EnsemblMetazoa"/>
        </authorList>
    </citation>
    <scope>IDENTIFICATION</scope>
</reference>
<organism evidence="2 3">
    <name type="scientific">Megaselia scalaris</name>
    <name type="common">Humpbacked fly</name>
    <name type="synonym">Phora scalaris</name>
    <dbReference type="NCBI Taxonomy" id="36166"/>
    <lineage>
        <taxon>Eukaryota</taxon>
        <taxon>Metazoa</taxon>
        <taxon>Ecdysozoa</taxon>
        <taxon>Arthropoda</taxon>
        <taxon>Hexapoda</taxon>
        <taxon>Insecta</taxon>
        <taxon>Pterygota</taxon>
        <taxon>Neoptera</taxon>
        <taxon>Endopterygota</taxon>
        <taxon>Diptera</taxon>
        <taxon>Brachycera</taxon>
        <taxon>Muscomorpha</taxon>
        <taxon>Platypezoidea</taxon>
        <taxon>Phoridae</taxon>
        <taxon>Megaseliini</taxon>
        <taxon>Megaselia</taxon>
    </lineage>
</organism>
<dbReference type="EMBL" id="CAQQ02117614">
    <property type="status" value="NOT_ANNOTATED_CDS"/>
    <property type="molecule type" value="Genomic_DNA"/>
</dbReference>
<dbReference type="EnsemblMetazoa" id="MESCA005242-RA">
    <property type="protein sequence ID" value="MESCA005242-PA"/>
    <property type="gene ID" value="MESCA005242"/>
</dbReference>
<proteinExistence type="predicted"/>
<keyword evidence="1" id="KW-0732">Signal</keyword>
<dbReference type="EMBL" id="CAQQ02117613">
    <property type="status" value="NOT_ANNOTATED_CDS"/>
    <property type="molecule type" value="Genomic_DNA"/>
</dbReference>
<dbReference type="HOGENOM" id="CLU_2673924_0_0_1"/>
<sequence>MLPKTMVKLMFLKQTISALIWSAKGFSGYNTPKSALKVHNNPFPKYLNVTLQLQTSQAEGETADFIAYEIPKIHV</sequence>
<evidence type="ECO:0000313" key="3">
    <source>
        <dbReference type="Proteomes" id="UP000015102"/>
    </source>
</evidence>
<protein>
    <recommendedName>
        <fullName evidence="4">Secreted protein</fullName>
    </recommendedName>
</protein>
<evidence type="ECO:0000313" key="2">
    <source>
        <dbReference type="EnsemblMetazoa" id="MESCA005242-PA"/>
    </source>
</evidence>